<dbReference type="InterPro" id="IPR035979">
    <property type="entry name" value="RBD_domain_sf"/>
</dbReference>
<dbReference type="SUPFAM" id="SSF54928">
    <property type="entry name" value="RNA-binding domain, RBD"/>
    <property type="match status" value="1"/>
</dbReference>
<dbReference type="PROSITE" id="PS50102">
    <property type="entry name" value="RRM"/>
    <property type="match status" value="1"/>
</dbReference>
<keyword evidence="4" id="KW-1185">Reference proteome</keyword>
<dbReference type="Pfam" id="PF00076">
    <property type="entry name" value="RRM_1"/>
    <property type="match status" value="1"/>
</dbReference>
<dbReference type="OMA" id="NIRMRCM"/>
<dbReference type="HOGENOM" id="CLU_2240381_0_0_1"/>
<dbReference type="SMR" id="M4F1W8"/>
<dbReference type="Gramene" id="Bra035065.1">
    <property type="protein sequence ID" value="Bra035065.1-P"/>
    <property type="gene ID" value="Bra035065"/>
</dbReference>
<evidence type="ECO:0000313" key="4">
    <source>
        <dbReference type="Proteomes" id="UP000011750"/>
    </source>
</evidence>
<evidence type="ECO:0000259" key="2">
    <source>
        <dbReference type="PROSITE" id="PS50102"/>
    </source>
</evidence>
<dbReference type="Proteomes" id="UP000011750">
    <property type="component" value="Chromosome A07"/>
</dbReference>
<proteinExistence type="predicted"/>
<dbReference type="InParanoid" id="M4F1W8"/>
<feature type="domain" description="RRM" evidence="2">
    <location>
        <begin position="25"/>
        <end position="99"/>
    </location>
</feature>
<reference evidence="3 4" key="2">
    <citation type="journal article" date="2018" name="Hortic Res">
        <title>Improved Brassica rapa reference genome by single-molecule sequencing and chromosome conformation capture technologies.</title>
        <authorList>
            <person name="Zhang L."/>
            <person name="Cai X."/>
            <person name="Wu J."/>
            <person name="Liu M."/>
            <person name="Grob S."/>
            <person name="Cheng F."/>
            <person name="Liang J."/>
            <person name="Cai C."/>
            <person name="Liu Z."/>
            <person name="Liu B."/>
            <person name="Wang F."/>
            <person name="Li S."/>
            <person name="Liu F."/>
            <person name="Li X."/>
            <person name="Cheng L."/>
            <person name="Yang W."/>
            <person name="Li M.H."/>
            <person name="Grossniklaus U."/>
            <person name="Zheng H."/>
            <person name="Wang X."/>
        </authorList>
    </citation>
    <scope>NUCLEOTIDE SEQUENCE [LARGE SCALE GENOMIC DNA]</scope>
    <source>
        <strain evidence="3 4">cv. Chiifu-401-42</strain>
    </source>
</reference>
<dbReference type="InterPro" id="IPR012677">
    <property type="entry name" value="Nucleotide-bd_a/b_plait_sf"/>
</dbReference>
<keyword evidence="1" id="KW-0694">RNA-binding</keyword>
<organism evidence="3 4">
    <name type="scientific">Brassica campestris</name>
    <name type="common">Field mustard</name>
    <dbReference type="NCBI Taxonomy" id="3711"/>
    <lineage>
        <taxon>Eukaryota</taxon>
        <taxon>Viridiplantae</taxon>
        <taxon>Streptophyta</taxon>
        <taxon>Embryophyta</taxon>
        <taxon>Tracheophyta</taxon>
        <taxon>Spermatophyta</taxon>
        <taxon>Magnoliopsida</taxon>
        <taxon>eudicotyledons</taxon>
        <taxon>Gunneridae</taxon>
        <taxon>Pentapetalae</taxon>
        <taxon>rosids</taxon>
        <taxon>malvids</taxon>
        <taxon>Brassicales</taxon>
        <taxon>Brassicaceae</taxon>
        <taxon>Brassiceae</taxon>
        <taxon>Brassica</taxon>
    </lineage>
</organism>
<dbReference type="EnsemblPlants" id="Bra035065.1">
    <property type="protein sequence ID" value="Bra035065.1-P"/>
    <property type="gene ID" value="Bra035065"/>
</dbReference>
<dbReference type="InterPro" id="IPR000504">
    <property type="entry name" value="RRM_dom"/>
</dbReference>
<dbReference type="AlphaFoldDB" id="M4F1W8"/>
<dbReference type="Gene3D" id="3.30.70.330">
    <property type="match status" value="1"/>
</dbReference>
<protein>
    <recommendedName>
        <fullName evidence="2">RRM domain-containing protein</fullName>
    </recommendedName>
</protein>
<reference evidence="3" key="3">
    <citation type="submission" date="2023-03" db="UniProtKB">
        <authorList>
            <consortium name="EnsemblPlants"/>
        </authorList>
    </citation>
    <scope>IDENTIFICATION</scope>
    <source>
        <strain evidence="3">cv. Chiifu-401-42</strain>
    </source>
</reference>
<reference evidence="3 4" key="1">
    <citation type="journal article" date="2011" name="Nat. Genet.">
        <title>The genome of the mesopolyploid crop species Brassica rapa.</title>
        <authorList>
            <consortium name="Brassica rapa Genome Sequencing Project Consortium"/>
            <person name="Wang X."/>
            <person name="Wang H."/>
            <person name="Wang J."/>
            <person name="Sun R."/>
            <person name="Wu J."/>
            <person name="Liu S."/>
            <person name="Bai Y."/>
            <person name="Mun J.H."/>
            <person name="Bancroft I."/>
            <person name="Cheng F."/>
            <person name="Huang S."/>
            <person name="Li X."/>
            <person name="Hua W."/>
            <person name="Wang J."/>
            <person name="Wang X."/>
            <person name="Freeling M."/>
            <person name="Pires J.C."/>
            <person name="Paterson A.H."/>
            <person name="Chalhoub B."/>
            <person name="Wang B."/>
            <person name="Hayward A."/>
            <person name="Sharpe A.G."/>
            <person name="Park B.S."/>
            <person name="Weisshaar B."/>
            <person name="Liu B."/>
            <person name="Li B."/>
            <person name="Liu B."/>
            <person name="Tong C."/>
            <person name="Song C."/>
            <person name="Duran C."/>
            <person name="Peng C."/>
            <person name="Geng C."/>
            <person name="Koh C."/>
            <person name="Lin C."/>
            <person name="Edwards D."/>
            <person name="Mu D."/>
            <person name="Shen D."/>
            <person name="Soumpourou E."/>
            <person name="Li F."/>
            <person name="Fraser F."/>
            <person name="Conant G."/>
            <person name="Lassalle G."/>
            <person name="King G.J."/>
            <person name="Bonnema G."/>
            <person name="Tang H."/>
            <person name="Wang H."/>
            <person name="Belcram H."/>
            <person name="Zhou H."/>
            <person name="Hirakawa H."/>
            <person name="Abe H."/>
            <person name="Guo H."/>
            <person name="Wang H."/>
            <person name="Jin H."/>
            <person name="Parkin I.A."/>
            <person name="Batley J."/>
            <person name="Kim J.S."/>
            <person name="Just J."/>
            <person name="Li J."/>
            <person name="Xu J."/>
            <person name="Deng J."/>
            <person name="Kim J.A."/>
            <person name="Li J."/>
            <person name="Yu J."/>
            <person name="Meng J."/>
            <person name="Wang J."/>
            <person name="Min J."/>
            <person name="Poulain J."/>
            <person name="Wang J."/>
            <person name="Hatakeyama K."/>
            <person name="Wu K."/>
            <person name="Wang L."/>
            <person name="Fang L."/>
            <person name="Trick M."/>
            <person name="Links M.G."/>
            <person name="Zhao M."/>
            <person name="Jin M."/>
            <person name="Ramchiary N."/>
            <person name="Drou N."/>
            <person name="Berkman P.J."/>
            <person name="Cai Q."/>
            <person name="Huang Q."/>
            <person name="Li R."/>
            <person name="Tabata S."/>
            <person name="Cheng S."/>
            <person name="Zhang S."/>
            <person name="Zhang S."/>
            <person name="Huang S."/>
            <person name="Sato S."/>
            <person name="Sun S."/>
            <person name="Kwon S.J."/>
            <person name="Choi S.R."/>
            <person name="Lee T.H."/>
            <person name="Fan W."/>
            <person name="Zhao X."/>
            <person name="Tan X."/>
            <person name="Xu X."/>
            <person name="Wang Y."/>
            <person name="Qiu Y."/>
            <person name="Yin Y."/>
            <person name="Li Y."/>
            <person name="Du Y."/>
            <person name="Liao Y."/>
            <person name="Lim Y."/>
            <person name="Narusaka Y."/>
            <person name="Wang Y."/>
            <person name="Wang Z."/>
            <person name="Li Z."/>
            <person name="Wang Z."/>
            <person name="Xiong Z."/>
            <person name="Zhang Z."/>
        </authorList>
    </citation>
    <scope>NUCLEOTIDE SEQUENCE [LARGE SCALE GENOMIC DNA]</scope>
    <source>
        <strain evidence="3 4">cv. Chiifu-401-42</strain>
    </source>
</reference>
<dbReference type="GO" id="GO:0003723">
    <property type="term" value="F:RNA binding"/>
    <property type="evidence" value="ECO:0007669"/>
    <property type="project" value="UniProtKB-UniRule"/>
</dbReference>
<name>M4F1W8_BRACM</name>
<accession>M4F1W8</accession>
<sequence>MVGSEDKCGWRRSHICKDVDNIRMRCMFVRELTPLMDDVYVDNILSSFAQIQHVKVISHGQTSYAFVTFSEEEDMLDDVLELEESRWDDQYIRAEVTRERSYKFA</sequence>
<evidence type="ECO:0000256" key="1">
    <source>
        <dbReference type="PROSITE-ProRule" id="PRU00176"/>
    </source>
</evidence>
<evidence type="ECO:0000313" key="3">
    <source>
        <dbReference type="EnsemblPlants" id="Bra035065.1-P"/>
    </source>
</evidence>